<evidence type="ECO:0000313" key="3">
    <source>
        <dbReference type="Proteomes" id="UP000319257"/>
    </source>
</evidence>
<dbReference type="NCBIfam" id="NF040521">
    <property type="entry name" value="C45_proenzyme"/>
    <property type="match status" value="1"/>
</dbReference>
<dbReference type="Pfam" id="PF03417">
    <property type="entry name" value="AAT"/>
    <property type="match status" value="1"/>
</dbReference>
<proteinExistence type="predicted"/>
<keyword evidence="3" id="KW-1185">Reference proteome</keyword>
<sequence>MLEVRCSGTPYEIGHQHGASAKKQVHGSLAFYRQLFKSTCSMEWDDVTREAATYVNSLESTCPQYLDELRGLAAGAEAPFLDILALNVRTEITFGLFTENAKADVKLDGCTSLGFKKSTGESYLCQNWDWQVEQSPNIFLCRVSQPGTGLPDFAMVTEGGLIGKIGMNANGVGVCLNAIRARGLDRSKLPVHFALRKVLESSSRAEAIQTLKSLGVAGSAHILVSDATGSTGLECTSIGIKELQMDADGVVVHANHLLLDHPGVDEPGWLPDSSYRVTRLQALLKQTDLSGLDFDSFFELFKDEDGFPGSINRCQQDGCATQTLFTILMNLAAKRALITFGRPSAFTDRVEVVF</sequence>
<dbReference type="AlphaFoldDB" id="A0A507BGU1"/>
<dbReference type="STRING" id="1093900.A0A507BGU1"/>
<dbReference type="InParanoid" id="A0A507BGU1"/>
<gene>
    <name evidence="2" type="ORF">E0L32_002433</name>
</gene>
<evidence type="ECO:0000313" key="2">
    <source>
        <dbReference type="EMBL" id="TPX18576.1"/>
    </source>
</evidence>
<organism evidence="2 3">
    <name type="scientific">Thyridium curvatum</name>
    <dbReference type="NCBI Taxonomy" id="1093900"/>
    <lineage>
        <taxon>Eukaryota</taxon>
        <taxon>Fungi</taxon>
        <taxon>Dikarya</taxon>
        <taxon>Ascomycota</taxon>
        <taxon>Pezizomycotina</taxon>
        <taxon>Sordariomycetes</taxon>
        <taxon>Sordariomycetidae</taxon>
        <taxon>Thyridiales</taxon>
        <taxon>Thyridiaceae</taxon>
        <taxon>Thyridium</taxon>
    </lineage>
</organism>
<feature type="domain" description="Peptidase C45 hydrolase" evidence="1">
    <location>
        <begin position="121"/>
        <end position="344"/>
    </location>
</feature>
<accession>A0A507BGU1</accession>
<dbReference type="InterPro" id="IPR005079">
    <property type="entry name" value="Peptidase_C45_hydrolase"/>
</dbReference>
<name>A0A507BGU1_9PEZI</name>
<dbReference type="PANTHER" id="PTHR34180">
    <property type="entry name" value="PEPTIDASE C45"/>
    <property type="match status" value="1"/>
</dbReference>
<protein>
    <recommendedName>
        <fullName evidence="1">Peptidase C45 hydrolase domain-containing protein</fullName>
    </recommendedName>
</protein>
<dbReference type="EMBL" id="SKBQ01000010">
    <property type="protein sequence ID" value="TPX18576.1"/>
    <property type="molecule type" value="Genomic_DNA"/>
</dbReference>
<comment type="caution">
    <text evidence="2">The sequence shown here is derived from an EMBL/GenBank/DDBJ whole genome shotgun (WGS) entry which is preliminary data.</text>
</comment>
<dbReference type="OrthoDB" id="189997at2759"/>
<dbReference type="InterPro" id="IPR047801">
    <property type="entry name" value="Peptidase_C45"/>
</dbReference>
<dbReference type="Gene3D" id="3.60.60.10">
    <property type="entry name" value="Penicillin V Acylase, Chain A"/>
    <property type="match status" value="1"/>
</dbReference>
<dbReference type="RefSeq" id="XP_031000287.1">
    <property type="nucleotide sequence ID" value="XM_031136622.1"/>
</dbReference>
<dbReference type="GeneID" id="41969880"/>
<reference evidence="2 3" key="1">
    <citation type="submission" date="2019-06" db="EMBL/GenBank/DDBJ databases">
        <title>Draft genome sequence of the filamentous fungus Phialemoniopsis curvata isolated from diesel fuel.</title>
        <authorList>
            <person name="Varaljay V.A."/>
            <person name="Lyon W.J."/>
            <person name="Crouch A.L."/>
            <person name="Drake C.E."/>
            <person name="Hollomon J.M."/>
            <person name="Nadeau L.J."/>
            <person name="Nunn H.S."/>
            <person name="Stevenson B.S."/>
            <person name="Bojanowski C.L."/>
            <person name="Crookes-Goodson W.J."/>
        </authorList>
    </citation>
    <scope>NUCLEOTIDE SEQUENCE [LARGE SCALE GENOMIC DNA]</scope>
    <source>
        <strain evidence="2 3">D216</strain>
    </source>
</reference>
<dbReference type="PANTHER" id="PTHR34180:SF1">
    <property type="entry name" value="BETA-ALANYL-DOPAMINE_CARCININE HYDROLASE"/>
    <property type="match status" value="1"/>
</dbReference>
<dbReference type="InterPro" id="IPR047794">
    <property type="entry name" value="C45_proenzyme-like"/>
</dbReference>
<dbReference type="Proteomes" id="UP000319257">
    <property type="component" value="Unassembled WGS sequence"/>
</dbReference>
<dbReference type="Gene3D" id="1.10.10.2120">
    <property type="match status" value="1"/>
</dbReference>
<evidence type="ECO:0000259" key="1">
    <source>
        <dbReference type="Pfam" id="PF03417"/>
    </source>
</evidence>